<dbReference type="PANTHER" id="PTHR35918:SF1">
    <property type="entry name" value="BTB DOMAIN-CONTAINING PROTEIN"/>
    <property type="match status" value="1"/>
</dbReference>
<dbReference type="PANTHER" id="PTHR35918">
    <property type="entry name" value="OS06G0674800 PROTEIN"/>
    <property type="match status" value="1"/>
</dbReference>
<dbReference type="Proteomes" id="UP000604825">
    <property type="component" value="Unassembled WGS sequence"/>
</dbReference>
<feature type="domain" description="BTB" evidence="6">
    <location>
        <begin position="1575"/>
        <end position="1653"/>
    </location>
</feature>
<dbReference type="OrthoDB" id="690998at2759"/>
<dbReference type="Pfam" id="PF00651">
    <property type="entry name" value="BTB"/>
    <property type="match status" value="2"/>
</dbReference>
<feature type="repeat" description="PPR" evidence="4">
    <location>
        <begin position="358"/>
        <end position="392"/>
    </location>
</feature>
<protein>
    <recommendedName>
        <fullName evidence="6">BTB domain-containing protein</fullName>
    </recommendedName>
</protein>
<keyword evidence="8" id="KW-1185">Reference proteome</keyword>
<evidence type="ECO:0000256" key="4">
    <source>
        <dbReference type="PROSITE-ProRule" id="PRU00708"/>
    </source>
</evidence>
<feature type="repeat" description="PPR" evidence="4">
    <location>
        <begin position="164"/>
        <end position="198"/>
    </location>
</feature>
<feature type="region of interest" description="Disordered" evidence="5">
    <location>
        <begin position="951"/>
        <end position="981"/>
    </location>
</feature>
<dbReference type="InterPro" id="IPR000210">
    <property type="entry name" value="BTB/POZ_dom"/>
</dbReference>
<dbReference type="Gene3D" id="3.10.129.10">
    <property type="entry name" value="Hotdog Thioesterase"/>
    <property type="match status" value="1"/>
</dbReference>
<dbReference type="CDD" id="cd18186">
    <property type="entry name" value="BTB_POZ_ZBTB_KLHL-like"/>
    <property type="match status" value="2"/>
</dbReference>
<dbReference type="Gene3D" id="3.30.710.10">
    <property type="entry name" value="Potassium Channel Kv1.1, Chain A"/>
    <property type="match status" value="2"/>
</dbReference>
<dbReference type="Pfam" id="PF26522">
    <property type="entry name" value="ARM_6"/>
    <property type="match status" value="1"/>
</dbReference>
<evidence type="ECO:0000313" key="8">
    <source>
        <dbReference type="Proteomes" id="UP000604825"/>
    </source>
</evidence>
<dbReference type="NCBIfam" id="TIGR00756">
    <property type="entry name" value="PPR"/>
    <property type="match status" value="7"/>
</dbReference>
<feature type="domain" description="BTB" evidence="6">
    <location>
        <begin position="1702"/>
        <end position="1783"/>
    </location>
</feature>
<dbReference type="FunFam" id="1.25.40.10:FF:002095">
    <property type="entry name" value="Pentatricopeptide repeat-containing protein"/>
    <property type="match status" value="1"/>
</dbReference>
<dbReference type="FunFam" id="1.25.40.10:FF:000978">
    <property type="entry name" value="Pentatricopeptide repeat-containing protein"/>
    <property type="match status" value="1"/>
</dbReference>
<dbReference type="InterPro" id="IPR016024">
    <property type="entry name" value="ARM-type_fold"/>
</dbReference>
<comment type="caution">
    <text evidence="7">The sequence shown here is derived from an EMBL/GenBank/DDBJ whole genome shotgun (WGS) entry which is preliminary data.</text>
</comment>
<dbReference type="Pfam" id="PF13041">
    <property type="entry name" value="PPR_2"/>
    <property type="match status" value="2"/>
</dbReference>
<feature type="repeat" description="PPR" evidence="4">
    <location>
        <begin position="482"/>
        <end position="516"/>
    </location>
</feature>
<name>A0A811SAT0_9POAL</name>
<keyword evidence="2" id="KW-0677">Repeat</keyword>
<comment type="pathway">
    <text evidence="1">Protein modification; protein ubiquitination.</text>
</comment>
<evidence type="ECO:0000256" key="3">
    <source>
        <dbReference type="ARBA" id="ARBA00022946"/>
    </source>
</evidence>
<dbReference type="Gene3D" id="1.25.40.10">
    <property type="entry name" value="Tetratricopeptide repeat domain"/>
    <property type="match status" value="6"/>
</dbReference>
<proteinExistence type="predicted"/>
<organism evidence="7 8">
    <name type="scientific">Miscanthus lutarioriparius</name>
    <dbReference type="NCBI Taxonomy" id="422564"/>
    <lineage>
        <taxon>Eukaryota</taxon>
        <taxon>Viridiplantae</taxon>
        <taxon>Streptophyta</taxon>
        <taxon>Embryophyta</taxon>
        <taxon>Tracheophyta</taxon>
        <taxon>Spermatophyta</taxon>
        <taxon>Magnoliopsida</taxon>
        <taxon>Liliopsida</taxon>
        <taxon>Poales</taxon>
        <taxon>Poaceae</taxon>
        <taxon>PACMAD clade</taxon>
        <taxon>Panicoideae</taxon>
        <taxon>Andropogonodae</taxon>
        <taxon>Andropogoneae</taxon>
        <taxon>Saccharinae</taxon>
        <taxon>Miscanthus</taxon>
    </lineage>
</organism>
<accession>A0A811SAT0</accession>
<gene>
    <name evidence="7" type="ORF">NCGR_LOCUS62789</name>
</gene>
<feature type="repeat" description="PPR" evidence="4">
    <location>
        <begin position="63"/>
        <end position="97"/>
    </location>
</feature>
<dbReference type="FunFam" id="1.25.40.10:FF:000747">
    <property type="entry name" value="Pentatricopeptide repeat-containing protein mitochondrial"/>
    <property type="match status" value="1"/>
</dbReference>
<dbReference type="SUPFAM" id="SSF54695">
    <property type="entry name" value="POZ domain"/>
    <property type="match status" value="2"/>
</dbReference>
<dbReference type="InterPro" id="IPR049427">
    <property type="entry name" value="Acyl-ACP_TE_C"/>
</dbReference>
<dbReference type="PROSITE" id="PS51375">
    <property type="entry name" value="PPR"/>
    <property type="match status" value="8"/>
</dbReference>
<evidence type="ECO:0000259" key="6">
    <source>
        <dbReference type="PROSITE" id="PS50097"/>
    </source>
</evidence>
<keyword evidence="3" id="KW-0809">Transit peptide</keyword>
<dbReference type="InterPro" id="IPR002885">
    <property type="entry name" value="PPR_rpt"/>
</dbReference>
<dbReference type="PROSITE" id="PS50097">
    <property type="entry name" value="BTB"/>
    <property type="match status" value="2"/>
</dbReference>
<feature type="repeat" description="PPR" evidence="4">
    <location>
        <begin position="451"/>
        <end position="481"/>
    </location>
</feature>
<sequence length="1899" mass="211047">MPLGLARAASYCAHRTGPSRSSLACTSCACDAITLANRLIGQHLHAGRVDAVREVFDRMPQRDVVSWNSLMAAYARSRVHDSAVTAFLEMRREGFCVDHTSFSTVLLACAGMETLALGRCIHGLATKTRSSLNVFVGSSLITMYANCGVFSCLEQIVDDVDSPSVALWNALISGLVMNHRVEDARRVFDQMPERNVVSWTVMIKGLFIVHEVGWALELFNLMPAKNSVSWCVMIGGLVNHKRFREVIELFNTLMSSRDAVTNAILVKIVNAYAGLKSIGGGRCIHGFAVKSGFIHDHIIEASLVVMYCNCLDIDEAQLEFYKMERKHVGSWNAIISGCIHAGKIDEARKIFYSMDGKDKISWNLMVNGYVKYGKIPDAIELYSKMPEKNLQASTTLMSCFIENGMLDKARDVFYSMPQVDVISCTTLLFGYVKGGYIYDALDLFCRMHKRTVVTYNVMIAGLLHQGKVTEAYKLFDESPTRDLVTWSCLINGLAQNGLNNDALKQYKKMLLSNIRPSDSILSSLISCFSHHSMIVHGQQFHASTIRLGFGSHLLIQNSLISIYCKCGEMIIAQAIFYGMDNRDVVTWNTMICGYAFNSFGQNAIDTFDNMKKAQVDPDEITFLGILSACNHMSLLEEGKHFFSMMTCNYGILPNKMHYACMVDLFGRTGMLEQAEELMKSMPFKPDFAIWTSLLSSCRLNGNDSHGQWITYAETCLFVTKQCLGGDNKNTRRPSKMPDEIRSEISTVIIDEKSESWEHFLMVTLFIRKGLTELDNHAFLLNCHSVIMIILLRNISHGTPSCLTALGRSLDVNNQHVNNVSILGEFFRAPISILGKHELASMTLAYRTECGHDSVLQSLATIADQQRVDGTCPPRIPILCCSDPFFQPFFLLHSCQMLQWVPKKMMEAIPTMQPLLPGPAQPTGQAPPFESEPSLRFPFASLISACLQRPGSSKEDAMRPAFSASKPSPSGREKGRRKGASAAEQLLTGQALPLRTRLHDALALGLTKSDGHGAKKWQSTDAGVQSHVLKSVGAFVGCLSNELLKLPPIKESISDILVALEGILKTENISVLIQAADVSSKFVSTLGNSVRQYSVLEMVSSLSCHLSANQLRIAVPCATALTCILNSLVTARASTQAEIWEALDKTNAVASVISALQNYTEDAYPLNYLTDMISLLRSILWIWPSSRYHVWSNHNLMAKLAHCCLSAETTVSTKVLKLYAALALCGNGAMVLLKNEELITKTGDLMGKSHPTVTRIEALRLCQVFLRSSRGCDQLMTAHCQPIVQGITNAMSEIDEKTLVREGCQTALLALRYSGNHHRCFWFNAIDEVLYKILSGSYNSSHHAHRTLCYGQLFNIDSKDIMNIYPYVWDILGYLAVHCDNEHLSIGKRQNSFLQGLISCACSLATDLPLKNSPMKLSKEEQEPALRAVLMMLLSPSQFIFSEASSKFLEAVLPLGNEYMNMLMSSLESNVTRNLTASFDCVKIMTNLMNIACLLISDSFICFHCKRKLDVGIVCHGCRDYYTEGLVGVLKHALCQNMSPGPKSYIAHILSLFGLCGFPSKLGGNMRNVLCDNELVDLELLLADGESLSAHAAILSARCPKLLPSEKSFVRDGSETDEFGRRSCYHVRMSDRVDSHALKKILEYAYTGLVTVDDTLVKPVKTLAKYCHLRSLHLMLQKEQPKWHSCPIYGLTTALEPAKHSFSDIILEAQSNDKMECHHGSCQLSTPHIHSHKIILSVSCDYLRALFQSGMHESFAEVIRVPVGWEALIILVQWFYSGELPRVAADCRWKTLSTEEKLSILKSYAELSSLADFWFLDGVKEESLEVLTSCLNSSTNASLEFIGFAANLGQWELVEAAISSVAHLYPKLRDSGRLEQLDEDVLNMLRTEYVRYSQHCSASN</sequence>
<evidence type="ECO:0000256" key="5">
    <source>
        <dbReference type="SAM" id="MobiDB-lite"/>
    </source>
</evidence>
<dbReference type="Pfam" id="PF01535">
    <property type="entry name" value="PPR"/>
    <property type="match status" value="10"/>
</dbReference>
<dbReference type="EMBL" id="CAJGYO010000019">
    <property type="protein sequence ID" value="CAD6338691.1"/>
    <property type="molecule type" value="Genomic_DNA"/>
</dbReference>
<feature type="repeat" description="PPR" evidence="4">
    <location>
        <begin position="583"/>
        <end position="617"/>
    </location>
</feature>
<evidence type="ECO:0000313" key="7">
    <source>
        <dbReference type="EMBL" id="CAD6338691.1"/>
    </source>
</evidence>
<evidence type="ECO:0000256" key="1">
    <source>
        <dbReference type="ARBA" id="ARBA00004906"/>
    </source>
</evidence>
<dbReference type="Pfam" id="PF20791">
    <property type="entry name" value="Acyl-ACP_TE_C"/>
    <property type="match status" value="1"/>
</dbReference>
<dbReference type="SUPFAM" id="SSF48371">
    <property type="entry name" value="ARM repeat"/>
    <property type="match status" value="1"/>
</dbReference>
<feature type="repeat" description="PPR" evidence="4">
    <location>
        <begin position="420"/>
        <end position="450"/>
    </location>
</feature>
<feature type="repeat" description="PPR" evidence="4">
    <location>
        <begin position="327"/>
        <end position="357"/>
    </location>
</feature>
<reference evidence="7" key="1">
    <citation type="submission" date="2020-10" db="EMBL/GenBank/DDBJ databases">
        <authorList>
            <person name="Han B."/>
            <person name="Lu T."/>
            <person name="Zhao Q."/>
            <person name="Huang X."/>
            <person name="Zhao Y."/>
        </authorList>
    </citation>
    <scope>NUCLEOTIDE SEQUENCE</scope>
</reference>
<dbReference type="InterPro" id="IPR011990">
    <property type="entry name" value="TPR-like_helical_dom_sf"/>
</dbReference>
<evidence type="ECO:0000256" key="2">
    <source>
        <dbReference type="ARBA" id="ARBA00022737"/>
    </source>
</evidence>
<dbReference type="InterPro" id="IPR059007">
    <property type="entry name" value="ARM_At1g04390"/>
</dbReference>
<dbReference type="InterPro" id="IPR044953">
    <property type="entry name" value="At1g04390-like"/>
</dbReference>
<dbReference type="InterPro" id="IPR011333">
    <property type="entry name" value="SKP1/BTB/POZ_sf"/>
</dbReference>
<dbReference type="SMART" id="SM00225">
    <property type="entry name" value="BTB"/>
    <property type="match status" value="2"/>
</dbReference>